<evidence type="ECO:0000259" key="1">
    <source>
        <dbReference type="Pfam" id="PF10128"/>
    </source>
</evidence>
<dbReference type="PANTHER" id="PTHR38658">
    <property type="entry name" value="OXPP CYCLE PROTEIN OPCA-RELATED"/>
    <property type="match status" value="1"/>
</dbReference>
<dbReference type="PANTHER" id="PTHR38658:SF1">
    <property type="entry name" value="OXPP CYCLE PROTEIN OPCA-RELATED"/>
    <property type="match status" value="1"/>
</dbReference>
<evidence type="ECO:0000259" key="2">
    <source>
        <dbReference type="Pfam" id="PF20171"/>
    </source>
</evidence>
<dbReference type="Pfam" id="PF10128">
    <property type="entry name" value="OpcA_G6PD_assem"/>
    <property type="match status" value="1"/>
</dbReference>
<reference evidence="3 4" key="1">
    <citation type="submission" date="2016-10" db="EMBL/GenBank/DDBJ databases">
        <authorList>
            <person name="de Groot N.N."/>
        </authorList>
    </citation>
    <scope>NUCLEOTIDE SEQUENCE [LARGE SCALE GENOMIC DNA]</scope>
    <source>
        <strain evidence="3 4">DSM 44215</strain>
    </source>
</reference>
<feature type="domain" description="Glucose-6-phosphate dehydrogenase assembly protein OpcA N-terminal" evidence="1">
    <location>
        <begin position="55"/>
        <end position="160"/>
    </location>
</feature>
<dbReference type="Proteomes" id="UP000183180">
    <property type="component" value="Unassembled WGS sequence"/>
</dbReference>
<accession>A0A1H2HLA4</accession>
<dbReference type="RefSeq" id="WP_074849011.1">
    <property type="nucleotide sequence ID" value="NZ_FNLM01000034.1"/>
</dbReference>
<dbReference type="AlphaFoldDB" id="A0A1H2HLA4"/>
<dbReference type="InterPro" id="IPR004555">
    <property type="entry name" value="G6PDH_assembly_OpcA"/>
</dbReference>
<proteinExistence type="predicted"/>
<dbReference type="STRING" id="158898.SAMN04488548_134534"/>
<dbReference type="InterPro" id="IPR046801">
    <property type="entry name" value="OpcA_G6PD_N"/>
</dbReference>
<evidence type="ECO:0000313" key="4">
    <source>
        <dbReference type="Proteomes" id="UP000183180"/>
    </source>
</evidence>
<dbReference type="Pfam" id="PF20171">
    <property type="entry name" value="OpcA_G6PD_C"/>
    <property type="match status" value="1"/>
</dbReference>
<evidence type="ECO:0000313" key="3">
    <source>
        <dbReference type="EMBL" id="SDU32623.1"/>
    </source>
</evidence>
<sequence length="310" mass="33352">MIVELPDTDTRSVAKRIIEVRAAGGALSLGRVLTLVVCVEQGEPMEGAIEAVIGASREHPSRVIVVYRGSRDENSRLDAQIRVGGDAGASEVVVLSLYGDLADQPASVVTPFLLPDTPVVTWWPGEGPTRPADDPLGKLGHRRILDATKDSDPATVLARRLESYSPGDTDIAWSRVTHWRAILASAVDRAPHSPITAVDVTGAHESPAVDLIAGWLRSALGVPTRRRRGSFEIRLHRDEGPTILAVDEGNNAVLTMPGKPDGRIAMGHRDLPVCIAEELRRLDTDEVYADALRGVPEVDFTDTNEGVLTP</sequence>
<organism evidence="3 4">
    <name type="scientific">Gordonia westfalica</name>
    <dbReference type="NCBI Taxonomy" id="158898"/>
    <lineage>
        <taxon>Bacteria</taxon>
        <taxon>Bacillati</taxon>
        <taxon>Actinomycetota</taxon>
        <taxon>Actinomycetes</taxon>
        <taxon>Mycobacteriales</taxon>
        <taxon>Gordoniaceae</taxon>
        <taxon>Gordonia</taxon>
    </lineage>
</organism>
<protein>
    <submittedName>
        <fullName evidence="3">Glucose-6-phosphate dehydrogenase assembly protein OpcA</fullName>
    </submittedName>
</protein>
<dbReference type="InterPro" id="IPR046802">
    <property type="entry name" value="OpcA_G6PD_C"/>
</dbReference>
<dbReference type="OrthoDB" id="128564at2"/>
<name>A0A1H2HLA4_9ACTN</name>
<feature type="domain" description="Glucose-6-phosphate dehydrogenase assembly protein OpcA C-terminal" evidence="2">
    <location>
        <begin position="166"/>
        <end position="292"/>
    </location>
</feature>
<gene>
    <name evidence="3" type="ORF">SAMN04488548_134534</name>
</gene>
<dbReference type="EMBL" id="FNLM01000034">
    <property type="protein sequence ID" value="SDU32623.1"/>
    <property type="molecule type" value="Genomic_DNA"/>
</dbReference>